<proteinExistence type="predicted"/>
<protein>
    <submittedName>
        <fullName evidence="2">Glycosyltransferase family 4 protein</fullName>
    </submittedName>
</protein>
<gene>
    <name evidence="2" type="ORF">OD750_020060</name>
</gene>
<dbReference type="Gene3D" id="3.40.50.2000">
    <property type="entry name" value="Glycogen Phosphorylase B"/>
    <property type="match status" value="2"/>
</dbReference>
<accession>A0A9X4BL14</accession>
<evidence type="ECO:0000259" key="1">
    <source>
        <dbReference type="Pfam" id="PF13579"/>
    </source>
</evidence>
<dbReference type="PANTHER" id="PTHR12526:SF600">
    <property type="entry name" value="GLYCOSYL TRANSFERASE GROUP 1"/>
    <property type="match status" value="1"/>
</dbReference>
<dbReference type="Pfam" id="PF13579">
    <property type="entry name" value="Glyco_trans_4_4"/>
    <property type="match status" value="1"/>
</dbReference>
<name>A0A9X4BL14_9GAMM</name>
<dbReference type="InterPro" id="IPR028098">
    <property type="entry name" value="Glyco_trans_4-like_N"/>
</dbReference>
<comment type="caution">
    <text evidence="2">The sequence shown here is derived from an EMBL/GenBank/DDBJ whole genome shotgun (WGS) entry which is preliminary data.</text>
</comment>
<dbReference type="RefSeq" id="WP_263540913.1">
    <property type="nucleotide sequence ID" value="NZ_JAOVZO020000019.1"/>
</dbReference>
<dbReference type="GO" id="GO:0016757">
    <property type="term" value="F:glycosyltransferase activity"/>
    <property type="evidence" value="ECO:0007669"/>
    <property type="project" value="UniProtKB-ARBA"/>
</dbReference>
<feature type="domain" description="Glycosyltransferase subfamily 4-like N-terminal" evidence="1">
    <location>
        <begin position="18"/>
        <end position="195"/>
    </location>
</feature>
<dbReference type="Proteomes" id="UP001139971">
    <property type="component" value="Unassembled WGS sequence"/>
</dbReference>
<dbReference type="Pfam" id="PF13692">
    <property type="entry name" value="Glyco_trans_1_4"/>
    <property type="match status" value="1"/>
</dbReference>
<dbReference type="SUPFAM" id="SSF53756">
    <property type="entry name" value="UDP-Glycosyltransferase/glycogen phosphorylase"/>
    <property type="match status" value="1"/>
</dbReference>
<evidence type="ECO:0000313" key="2">
    <source>
        <dbReference type="EMBL" id="MDC8014847.1"/>
    </source>
</evidence>
<reference evidence="2" key="1">
    <citation type="submission" date="2023-02" db="EMBL/GenBank/DDBJ databases">
        <title>Tahibacter soli sp. nov. isolated from soil.</title>
        <authorList>
            <person name="Baek J.H."/>
            <person name="Lee J.K."/>
            <person name="Choi D.G."/>
            <person name="Jeon C.O."/>
        </authorList>
    </citation>
    <scope>NUCLEOTIDE SEQUENCE</scope>
    <source>
        <strain evidence="2">BL</strain>
    </source>
</reference>
<keyword evidence="3" id="KW-1185">Reference proteome</keyword>
<dbReference type="EMBL" id="JAOVZO020000019">
    <property type="protein sequence ID" value="MDC8014847.1"/>
    <property type="molecule type" value="Genomic_DNA"/>
</dbReference>
<dbReference type="CDD" id="cd03801">
    <property type="entry name" value="GT4_PimA-like"/>
    <property type="match status" value="1"/>
</dbReference>
<sequence length="382" mass="40169">MRILIVATKPPWPPRDGGRLVLATTVDGLVAAGHDVALVAPADVDEPPDAPPLALLERVRVARRGWLSSALGAFLSGRALTVERHAHDAVSAAVGAAIARFRPDVVHAEQLQAIANAGPALARRVPLLLRMQNVESSLWRQTAQARRLWRWLAFEARRLRRDEAAASASAHVVTLTRRDAAALREIGGRDVAAVPPAFPAELPAGAPVNGAPAVAVAGSAGWWPNRQGTRWLLDEVMPLFARTCPGARVHVYGGERVARAGVDWRAAPDDARDAFPAGAIAAVPLLIGSGIRMRILEAWARGLPVVATSVAAAGLDVASGRELIVADTPAAFAQAIADLAADATLATRLADAGRAYLARHHDPAAQTRALVAQYASARTLDA</sequence>
<organism evidence="2 3">
    <name type="scientific">Tahibacter soli</name>
    <dbReference type="NCBI Taxonomy" id="2983605"/>
    <lineage>
        <taxon>Bacteria</taxon>
        <taxon>Pseudomonadati</taxon>
        <taxon>Pseudomonadota</taxon>
        <taxon>Gammaproteobacteria</taxon>
        <taxon>Lysobacterales</taxon>
        <taxon>Rhodanobacteraceae</taxon>
        <taxon>Tahibacter</taxon>
    </lineage>
</organism>
<dbReference type="AlphaFoldDB" id="A0A9X4BL14"/>
<dbReference type="PANTHER" id="PTHR12526">
    <property type="entry name" value="GLYCOSYLTRANSFERASE"/>
    <property type="match status" value="1"/>
</dbReference>
<evidence type="ECO:0000313" key="3">
    <source>
        <dbReference type="Proteomes" id="UP001139971"/>
    </source>
</evidence>